<feature type="transmembrane region" description="Helical" evidence="7">
    <location>
        <begin position="52"/>
        <end position="70"/>
    </location>
</feature>
<keyword evidence="5 7" id="KW-1133">Transmembrane helix</keyword>
<keyword evidence="3" id="KW-0547">Nucleotide-binding</keyword>
<evidence type="ECO:0000313" key="11">
    <source>
        <dbReference type="Proteomes" id="UP000501945"/>
    </source>
</evidence>
<name>A0A6H0UYF9_9LACT</name>
<dbReference type="GO" id="GO:0140359">
    <property type="term" value="F:ABC-type transporter activity"/>
    <property type="evidence" value="ECO:0007669"/>
    <property type="project" value="InterPro"/>
</dbReference>
<organism evidence="10 11">
    <name type="scientific">Pseudolactococcus raffinolactis</name>
    <dbReference type="NCBI Taxonomy" id="1366"/>
    <lineage>
        <taxon>Bacteria</taxon>
        <taxon>Bacillati</taxon>
        <taxon>Bacillota</taxon>
        <taxon>Bacilli</taxon>
        <taxon>Lactobacillales</taxon>
        <taxon>Streptococcaceae</taxon>
        <taxon>Pseudolactococcus</taxon>
    </lineage>
</organism>
<dbReference type="Proteomes" id="UP000501945">
    <property type="component" value="Chromosome"/>
</dbReference>
<feature type="domain" description="ABC transporter" evidence="8">
    <location>
        <begin position="322"/>
        <end position="501"/>
    </location>
</feature>
<evidence type="ECO:0000256" key="6">
    <source>
        <dbReference type="ARBA" id="ARBA00023136"/>
    </source>
</evidence>
<dbReference type="Pfam" id="PF00664">
    <property type="entry name" value="ABC_membrane"/>
    <property type="match status" value="1"/>
</dbReference>
<dbReference type="GO" id="GO:0005524">
    <property type="term" value="F:ATP binding"/>
    <property type="evidence" value="ECO:0007669"/>
    <property type="project" value="UniProtKB-KW"/>
</dbReference>
<reference evidence="10 11" key="1">
    <citation type="submission" date="2019-12" db="EMBL/GenBank/DDBJ databases">
        <title>Whole genome sequences of Lactococcus raffinolactis strains isolated from sewage.</title>
        <authorList>
            <person name="Ybazeta G."/>
            <person name="Ross M."/>
            <person name="Brabant-Kirwan D."/>
            <person name="Saleh M."/>
            <person name="Dillon J.A."/>
            <person name="Splinter K."/>
            <person name="Nokhbeh R."/>
        </authorList>
    </citation>
    <scope>NUCLEOTIDE SEQUENCE [LARGE SCALE GENOMIC DNA]</scope>
    <source>
        <strain evidence="10 11">Lr_19_5</strain>
    </source>
</reference>
<dbReference type="InterPro" id="IPR003593">
    <property type="entry name" value="AAA+_ATPase"/>
</dbReference>
<dbReference type="GO" id="GO:0034040">
    <property type="term" value="F:ATPase-coupled lipid transmembrane transporter activity"/>
    <property type="evidence" value="ECO:0007669"/>
    <property type="project" value="TreeGrafter"/>
</dbReference>
<evidence type="ECO:0000259" key="9">
    <source>
        <dbReference type="PROSITE" id="PS50929"/>
    </source>
</evidence>
<dbReference type="InterPro" id="IPR027417">
    <property type="entry name" value="P-loop_NTPase"/>
</dbReference>
<feature type="transmembrane region" description="Helical" evidence="7">
    <location>
        <begin position="236"/>
        <end position="256"/>
    </location>
</feature>
<dbReference type="PANTHER" id="PTHR24221">
    <property type="entry name" value="ATP-BINDING CASSETTE SUB-FAMILY B"/>
    <property type="match status" value="1"/>
</dbReference>
<evidence type="ECO:0000313" key="10">
    <source>
        <dbReference type="EMBL" id="QIW54404.1"/>
    </source>
</evidence>
<dbReference type="SUPFAM" id="SSF52540">
    <property type="entry name" value="P-loop containing nucleoside triphosphate hydrolases"/>
    <property type="match status" value="1"/>
</dbReference>
<evidence type="ECO:0000256" key="7">
    <source>
        <dbReference type="SAM" id="Phobius"/>
    </source>
</evidence>
<dbReference type="SMART" id="SM00382">
    <property type="entry name" value="AAA"/>
    <property type="match status" value="1"/>
</dbReference>
<feature type="transmembrane region" description="Helical" evidence="7">
    <location>
        <begin position="112"/>
        <end position="131"/>
    </location>
</feature>
<evidence type="ECO:0000259" key="8">
    <source>
        <dbReference type="PROSITE" id="PS50893"/>
    </source>
</evidence>
<dbReference type="RefSeq" id="WP_167838983.1">
    <property type="nucleotide sequence ID" value="NZ_CP047616.1"/>
</dbReference>
<sequence>MEKILSTYIAEENKGRVKLLLLPLLNELFLASLIFIYSFAVGGIIAGEVLKWLVITISFMVIFMLTYYFGTYFSIACQTNFDIFLKNRLLQNFCYMNELTFEAIPNGQITEIIRNVAVLSGALTTFPAFYFKLVKLGVLLCGTGLFLGGKVLVANLILVLIMLSVKNVSKQAMPYQTKVVHREEILSEQMIETVEGIETIKSYELEAQLAQRFDTTLQSYLKESLKKKFVENILSLFFRYFNILLGSLSLLAILLFSVERPIGFLISSTMLSVYLAQSVGELLQVNQDKTRIQTIFVKYQTFLSPRKSSMSKVEETTEVTSFKVQDLTFKRDNQSIIQDFSYDFSRSGLYLIKGESGKGKSTLLKLLSGLYPPSSGYIRVNHQDNLQGQVIYMPQQNEYLLGSIIENVYFSETKGKDTESYAEVADFDPTSGLSGGQIQLINLVRALNAKKQILILDEPLSALDKAHKARFKAIIAREKMDKILIITTHDAALDDLADAIIDL</sequence>
<keyword evidence="2 7" id="KW-0812">Transmembrane</keyword>
<evidence type="ECO:0000256" key="2">
    <source>
        <dbReference type="ARBA" id="ARBA00022692"/>
    </source>
</evidence>
<dbReference type="EMBL" id="CP047616">
    <property type="protein sequence ID" value="QIW54404.1"/>
    <property type="molecule type" value="Genomic_DNA"/>
</dbReference>
<keyword evidence="6 7" id="KW-0472">Membrane</keyword>
<dbReference type="InterPro" id="IPR011527">
    <property type="entry name" value="ABC1_TM_dom"/>
</dbReference>
<dbReference type="InterPro" id="IPR039421">
    <property type="entry name" value="Type_1_exporter"/>
</dbReference>
<dbReference type="GO" id="GO:0016887">
    <property type="term" value="F:ATP hydrolysis activity"/>
    <property type="evidence" value="ECO:0007669"/>
    <property type="project" value="InterPro"/>
</dbReference>
<dbReference type="PROSITE" id="PS00211">
    <property type="entry name" value="ABC_TRANSPORTER_1"/>
    <property type="match status" value="1"/>
</dbReference>
<dbReference type="Pfam" id="PF00005">
    <property type="entry name" value="ABC_tran"/>
    <property type="match status" value="1"/>
</dbReference>
<dbReference type="InterPro" id="IPR017871">
    <property type="entry name" value="ABC_transporter-like_CS"/>
</dbReference>
<feature type="transmembrane region" description="Helical" evidence="7">
    <location>
        <begin position="137"/>
        <end position="163"/>
    </location>
</feature>
<dbReference type="AlphaFoldDB" id="A0A6H0UYF9"/>
<evidence type="ECO:0000256" key="3">
    <source>
        <dbReference type="ARBA" id="ARBA00022741"/>
    </source>
</evidence>
<dbReference type="GO" id="GO:0005886">
    <property type="term" value="C:plasma membrane"/>
    <property type="evidence" value="ECO:0007669"/>
    <property type="project" value="UniProtKB-SubCell"/>
</dbReference>
<dbReference type="Gene3D" id="3.40.50.300">
    <property type="entry name" value="P-loop containing nucleotide triphosphate hydrolases"/>
    <property type="match status" value="1"/>
</dbReference>
<protein>
    <submittedName>
        <fullName evidence="10">ATP-binding cassette domain-containing protein</fullName>
    </submittedName>
</protein>
<dbReference type="InterPro" id="IPR036640">
    <property type="entry name" value="ABC1_TM_sf"/>
</dbReference>
<dbReference type="InterPro" id="IPR003439">
    <property type="entry name" value="ABC_transporter-like_ATP-bd"/>
</dbReference>
<gene>
    <name evidence="10" type="ORF">GU336_09810</name>
</gene>
<evidence type="ECO:0000256" key="1">
    <source>
        <dbReference type="ARBA" id="ARBA00004651"/>
    </source>
</evidence>
<accession>A0A6H0UYF9</accession>
<dbReference type="PANTHER" id="PTHR24221:SF654">
    <property type="entry name" value="ATP-BINDING CASSETTE SUB-FAMILY B MEMBER 6"/>
    <property type="match status" value="1"/>
</dbReference>
<keyword evidence="4 10" id="KW-0067">ATP-binding</keyword>
<dbReference type="PROSITE" id="PS50893">
    <property type="entry name" value="ABC_TRANSPORTER_2"/>
    <property type="match status" value="1"/>
</dbReference>
<dbReference type="Gene3D" id="1.20.1560.10">
    <property type="entry name" value="ABC transporter type 1, transmembrane domain"/>
    <property type="match status" value="1"/>
</dbReference>
<feature type="transmembrane region" description="Helical" evidence="7">
    <location>
        <begin position="20"/>
        <end position="46"/>
    </location>
</feature>
<dbReference type="SUPFAM" id="SSF90123">
    <property type="entry name" value="ABC transporter transmembrane region"/>
    <property type="match status" value="1"/>
</dbReference>
<evidence type="ECO:0000256" key="4">
    <source>
        <dbReference type="ARBA" id="ARBA00022840"/>
    </source>
</evidence>
<evidence type="ECO:0000256" key="5">
    <source>
        <dbReference type="ARBA" id="ARBA00022989"/>
    </source>
</evidence>
<proteinExistence type="predicted"/>
<feature type="domain" description="ABC transmembrane type-1" evidence="9">
    <location>
        <begin position="20"/>
        <end position="291"/>
    </location>
</feature>
<dbReference type="PROSITE" id="PS50929">
    <property type="entry name" value="ABC_TM1F"/>
    <property type="match status" value="1"/>
</dbReference>
<comment type="subcellular location">
    <subcellularLocation>
        <location evidence="1">Cell membrane</location>
        <topology evidence="1">Multi-pass membrane protein</topology>
    </subcellularLocation>
</comment>